<dbReference type="AlphaFoldDB" id="A0A841AJS2"/>
<dbReference type="NCBIfam" id="NF009967">
    <property type="entry name" value="PRK13430.1"/>
    <property type="match status" value="1"/>
</dbReference>
<evidence type="ECO:0000256" key="7">
    <source>
        <dbReference type="ARBA" id="ARBA00023310"/>
    </source>
</evidence>
<dbReference type="NCBIfam" id="TIGR01145">
    <property type="entry name" value="ATP_synt_delta"/>
    <property type="match status" value="1"/>
</dbReference>
<dbReference type="GO" id="GO:0045259">
    <property type="term" value="C:proton-transporting ATP synthase complex"/>
    <property type="evidence" value="ECO:0007669"/>
    <property type="project" value="UniProtKB-KW"/>
</dbReference>
<reference evidence="9 10" key="1">
    <citation type="submission" date="2020-08" db="EMBL/GenBank/DDBJ databases">
        <title>Sequencing the genomes of 1000 actinobacteria strains.</title>
        <authorList>
            <person name="Klenk H.-P."/>
        </authorList>
    </citation>
    <scope>NUCLEOTIDE SEQUENCE [LARGE SCALE GENOMIC DNA]</scope>
    <source>
        <strain evidence="9 10">DSM 105784</strain>
    </source>
</reference>
<evidence type="ECO:0000256" key="4">
    <source>
        <dbReference type="ARBA" id="ARBA00023065"/>
    </source>
</evidence>
<comment type="function">
    <text evidence="8">This protein is part of the stalk that links CF(0) to CF(1). It either transmits conformational changes from CF(0) to CF(1) or is implicated in proton conduction.</text>
</comment>
<evidence type="ECO:0000256" key="8">
    <source>
        <dbReference type="HAMAP-Rule" id="MF_01416"/>
    </source>
</evidence>
<dbReference type="PANTHER" id="PTHR11910">
    <property type="entry name" value="ATP SYNTHASE DELTA CHAIN"/>
    <property type="match status" value="1"/>
</dbReference>
<sequence length="262" mass="26978">MGSATREALSNSRSALAGLGGKAQLATGEQLLAAGRVLGTSFQLRAALADPSGDRDAKLSIVNAVFASIDASARELLGVIATNVWSSEDDLLAGVEEIGIRVLAQSAPSSDIEAELFAFGAVVQSDSQLELAVGSKLGSDESKAALIERLLGAKASKQSVAIVSHLVQQPRGRRIGELLRFATSVVADEAGLAVATVTTASAISAEQLTRLTAALSANYGRGLRINHVIDPSLVGGVRVQLGDEVIDGSVASRLNELRLQLA</sequence>
<dbReference type="InterPro" id="IPR020781">
    <property type="entry name" value="ATPase_OSCP/d_CS"/>
</dbReference>
<comment type="function">
    <text evidence="8">F(1)F(0) ATP synthase produces ATP from ADP in the presence of a proton or sodium gradient. F-type ATPases consist of two structural domains, F(1) containing the extramembraneous catalytic core and F(0) containing the membrane proton channel, linked together by a central stalk and a peripheral stalk. During catalysis, ATP synthesis in the catalytic domain of F(1) is coupled via a rotary mechanism of the central stalk subunits to proton translocation.</text>
</comment>
<evidence type="ECO:0000256" key="1">
    <source>
        <dbReference type="ARBA" id="ARBA00004370"/>
    </source>
</evidence>
<dbReference type="Pfam" id="PF00213">
    <property type="entry name" value="OSCP"/>
    <property type="match status" value="1"/>
</dbReference>
<evidence type="ECO:0000256" key="5">
    <source>
        <dbReference type="ARBA" id="ARBA00023136"/>
    </source>
</evidence>
<keyword evidence="6 8" id="KW-0139">CF(1)</keyword>
<keyword evidence="7 8" id="KW-0066">ATP synthesis</keyword>
<dbReference type="GO" id="GO:0046933">
    <property type="term" value="F:proton-transporting ATP synthase activity, rotational mechanism"/>
    <property type="evidence" value="ECO:0007669"/>
    <property type="project" value="UniProtKB-UniRule"/>
</dbReference>
<accession>A0A841AJS2</accession>
<organism evidence="9 10">
    <name type="scientific">Conyzicola lurida</name>
    <dbReference type="NCBI Taxonomy" id="1172621"/>
    <lineage>
        <taxon>Bacteria</taxon>
        <taxon>Bacillati</taxon>
        <taxon>Actinomycetota</taxon>
        <taxon>Actinomycetes</taxon>
        <taxon>Micrococcales</taxon>
        <taxon>Microbacteriaceae</taxon>
        <taxon>Conyzicola</taxon>
    </lineage>
</organism>
<dbReference type="RefSeq" id="WP_184234193.1">
    <property type="nucleotide sequence ID" value="NZ_JACHMJ010000001.1"/>
</dbReference>
<dbReference type="InterPro" id="IPR000711">
    <property type="entry name" value="ATPase_OSCP/dsu"/>
</dbReference>
<evidence type="ECO:0000256" key="3">
    <source>
        <dbReference type="ARBA" id="ARBA00022781"/>
    </source>
</evidence>
<keyword evidence="4 8" id="KW-0406">Ion transport</keyword>
<evidence type="ECO:0000313" key="9">
    <source>
        <dbReference type="EMBL" id="MBB5842674.1"/>
    </source>
</evidence>
<proteinExistence type="inferred from homology"/>
<name>A0A841AJS2_9MICO</name>
<comment type="caution">
    <text evidence="9">The sequence shown here is derived from an EMBL/GenBank/DDBJ whole genome shotgun (WGS) entry which is preliminary data.</text>
</comment>
<keyword evidence="5 8" id="KW-0472">Membrane</keyword>
<keyword evidence="2 8" id="KW-0813">Transport</keyword>
<evidence type="ECO:0000313" key="10">
    <source>
        <dbReference type="Proteomes" id="UP000536685"/>
    </source>
</evidence>
<evidence type="ECO:0000256" key="2">
    <source>
        <dbReference type="ARBA" id="ARBA00022448"/>
    </source>
</evidence>
<keyword evidence="3 8" id="KW-0375">Hydrogen ion transport</keyword>
<evidence type="ECO:0000256" key="6">
    <source>
        <dbReference type="ARBA" id="ARBA00023196"/>
    </source>
</evidence>
<keyword evidence="10" id="KW-1185">Reference proteome</keyword>
<dbReference type="EMBL" id="JACHMJ010000001">
    <property type="protein sequence ID" value="MBB5842674.1"/>
    <property type="molecule type" value="Genomic_DNA"/>
</dbReference>
<comment type="similarity">
    <text evidence="8">Belongs to the ATPase delta chain family.</text>
</comment>
<dbReference type="PROSITE" id="PS00389">
    <property type="entry name" value="ATPASE_DELTA"/>
    <property type="match status" value="1"/>
</dbReference>
<protein>
    <recommendedName>
        <fullName evidence="8">ATP synthase subunit delta</fullName>
    </recommendedName>
    <alternativeName>
        <fullName evidence="8">ATP synthase F(1) sector subunit delta</fullName>
    </alternativeName>
    <alternativeName>
        <fullName evidence="8">F-type ATPase subunit delta</fullName>
        <shortName evidence="8">F-ATPase subunit delta</shortName>
    </alternativeName>
</protein>
<dbReference type="Proteomes" id="UP000536685">
    <property type="component" value="Unassembled WGS sequence"/>
</dbReference>
<dbReference type="HAMAP" id="MF_01416">
    <property type="entry name" value="ATP_synth_delta_bact"/>
    <property type="match status" value="1"/>
</dbReference>
<comment type="subcellular location">
    <subcellularLocation>
        <location evidence="8">Cell membrane</location>
        <topology evidence="8">Peripheral membrane protein</topology>
    </subcellularLocation>
    <subcellularLocation>
        <location evidence="1">Membrane</location>
    </subcellularLocation>
</comment>
<gene>
    <name evidence="8" type="primary">atpH</name>
    <name evidence="9" type="ORF">HD599_000997</name>
</gene>
<keyword evidence="8" id="KW-1003">Cell membrane</keyword>
<dbReference type="GO" id="GO:0005886">
    <property type="term" value="C:plasma membrane"/>
    <property type="evidence" value="ECO:0007669"/>
    <property type="project" value="UniProtKB-SubCell"/>
</dbReference>
<dbReference type="PRINTS" id="PR00125">
    <property type="entry name" value="ATPASEDELTA"/>
</dbReference>